<feature type="transmembrane region" description="Helical" evidence="1">
    <location>
        <begin position="190"/>
        <end position="214"/>
    </location>
</feature>
<dbReference type="RefSeq" id="WP_280574525.1">
    <property type="nucleotide sequence ID" value="NZ_JARXRM010000032.1"/>
</dbReference>
<gene>
    <name evidence="2" type="ORF">QFW77_10165</name>
</gene>
<keyword evidence="1" id="KW-1133">Transmembrane helix</keyword>
<evidence type="ECO:0000313" key="3">
    <source>
        <dbReference type="Proteomes" id="UP001156940"/>
    </source>
</evidence>
<accession>A0ABT6JAZ5</accession>
<keyword evidence="1" id="KW-0472">Membrane</keyword>
<dbReference type="PANTHER" id="PTHR41795:SF1">
    <property type="entry name" value="EXOPOLYSACCHARIDE SYNTHESIS PROTEIN"/>
    <property type="match status" value="1"/>
</dbReference>
<feature type="transmembrane region" description="Helical" evidence="1">
    <location>
        <begin position="47"/>
        <end position="65"/>
    </location>
</feature>
<dbReference type="EMBL" id="JARXRM010000032">
    <property type="protein sequence ID" value="MDH5823348.1"/>
    <property type="molecule type" value="Genomic_DNA"/>
</dbReference>
<feature type="transmembrane region" description="Helical" evidence="1">
    <location>
        <begin position="135"/>
        <end position="155"/>
    </location>
</feature>
<dbReference type="InterPro" id="IPR010331">
    <property type="entry name" value="ExoD"/>
</dbReference>
<name>A0ABT6JAZ5_9GAMM</name>
<feature type="transmembrane region" description="Helical" evidence="1">
    <location>
        <begin position="161"/>
        <end position="178"/>
    </location>
</feature>
<evidence type="ECO:0000313" key="2">
    <source>
        <dbReference type="EMBL" id="MDH5823348.1"/>
    </source>
</evidence>
<proteinExistence type="predicted"/>
<dbReference type="Proteomes" id="UP001156940">
    <property type="component" value="Unassembled WGS sequence"/>
</dbReference>
<reference evidence="2 3" key="1">
    <citation type="submission" date="2023-04" db="EMBL/GenBank/DDBJ databases">
        <title>Luteimonas endophyticus RD2P54.</title>
        <authorList>
            <person name="Sun J.-Q."/>
        </authorList>
    </citation>
    <scope>NUCLEOTIDE SEQUENCE [LARGE SCALE GENOMIC DNA]</scope>
    <source>
        <strain evidence="2 3">RD2P54</strain>
    </source>
</reference>
<organism evidence="2 3">
    <name type="scientific">Luteimonas endophytica</name>
    <dbReference type="NCBI Taxonomy" id="3042023"/>
    <lineage>
        <taxon>Bacteria</taxon>
        <taxon>Pseudomonadati</taxon>
        <taxon>Pseudomonadota</taxon>
        <taxon>Gammaproteobacteria</taxon>
        <taxon>Lysobacterales</taxon>
        <taxon>Lysobacteraceae</taxon>
        <taxon>Luteimonas</taxon>
    </lineage>
</organism>
<dbReference type="Pfam" id="PF06055">
    <property type="entry name" value="ExoD"/>
    <property type="match status" value="1"/>
</dbReference>
<sequence>MSDEDSPGAGSRRWHASPEAGVRALLAAYAVGDPDELLELRELLSGLGKRVFGMLLFIAAVPSFIPIPGLAGAIAGPLTVFIGLQLLAGLRRPWLPRFIARRGPHRRTLLRFERRISPWLERLEHLVRPRLDAVLAHRAAAMFTGLLLVVLGILLALPIPFTNYLFGALLLLFALALLERDGALMLAAWGLGVVAIAVFGVLSGSLAAAAANWIGMLF</sequence>
<keyword evidence="1" id="KW-0812">Transmembrane</keyword>
<comment type="caution">
    <text evidence="2">The sequence shown here is derived from an EMBL/GenBank/DDBJ whole genome shotgun (WGS) entry which is preliminary data.</text>
</comment>
<protein>
    <submittedName>
        <fullName evidence="2">Exopolysaccharide biosynthesis protein</fullName>
    </submittedName>
</protein>
<dbReference type="PANTHER" id="PTHR41795">
    <property type="entry name" value="EXOPOLYSACCHARIDE SYNTHESIS PROTEIN"/>
    <property type="match status" value="1"/>
</dbReference>
<dbReference type="PIRSF" id="PIRSF033239">
    <property type="entry name" value="ExoD"/>
    <property type="match status" value="1"/>
</dbReference>
<keyword evidence="3" id="KW-1185">Reference proteome</keyword>
<evidence type="ECO:0000256" key="1">
    <source>
        <dbReference type="SAM" id="Phobius"/>
    </source>
</evidence>